<keyword evidence="1" id="KW-0732">Signal</keyword>
<name>A0A9K3IH60_HELAN</name>
<evidence type="ECO:0000313" key="2">
    <source>
        <dbReference type="EMBL" id="KAF5796480.1"/>
    </source>
</evidence>
<protein>
    <submittedName>
        <fullName evidence="2">Uncharacterized protein</fullName>
    </submittedName>
</protein>
<accession>A0A9K3IH60</accession>
<reference evidence="2" key="2">
    <citation type="submission" date="2020-06" db="EMBL/GenBank/DDBJ databases">
        <title>Helianthus annuus Genome sequencing and assembly Release 2.</title>
        <authorList>
            <person name="Gouzy J."/>
            <person name="Langlade N."/>
            <person name="Munos S."/>
        </authorList>
    </citation>
    <scope>NUCLEOTIDE SEQUENCE</scope>
    <source>
        <tissue evidence="2">Leaves</tissue>
    </source>
</reference>
<feature type="signal peptide" evidence="1">
    <location>
        <begin position="1"/>
        <end position="24"/>
    </location>
</feature>
<feature type="chain" id="PRO_5039930893" evidence="1">
    <location>
        <begin position="25"/>
        <end position="40"/>
    </location>
</feature>
<dbReference type="Gramene" id="mRNA:HanXRQr2_Chr08g0351981">
    <property type="protein sequence ID" value="mRNA:HanXRQr2_Chr08g0351981"/>
    <property type="gene ID" value="HanXRQr2_Chr08g0351981"/>
</dbReference>
<dbReference type="Proteomes" id="UP000215914">
    <property type="component" value="Unassembled WGS sequence"/>
</dbReference>
<gene>
    <name evidence="2" type="ORF">HanXRQr2_Chr08g0351981</name>
</gene>
<keyword evidence="3" id="KW-1185">Reference proteome</keyword>
<sequence length="40" mass="4566">MKKHWKENPTTIMVLLTVYGHVLAECLKDESTPLRLAAEV</sequence>
<organism evidence="2 3">
    <name type="scientific">Helianthus annuus</name>
    <name type="common">Common sunflower</name>
    <dbReference type="NCBI Taxonomy" id="4232"/>
    <lineage>
        <taxon>Eukaryota</taxon>
        <taxon>Viridiplantae</taxon>
        <taxon>Streptophyta</taxon>
        <taxon>Embryophyta</taxon>
        <taxon>Tracheophyta</taxon>
        <taxon>Spermatophyta</taxon>
        <taxon>Magnoliopsida</taxon>
        <taxon>eudicotyledons</taxon>
        <taxon>Gunneridae</taxon>
        <taxon>Pentapetalae</taxon>
        <taxon>asterids</taxon>
        <taxon>campanulids</taxon>
        <taxon>Asterales</taxon>
        <taxon>Asteraceae</taxon>
        <taxon>Asteroideae</taxon>
        <taxon>Heliantheae alliance</taxon>
        <taxon>Heliantheae</taxon>
        <taxon>Helianthus</taxon>
    </lineage>
</organism>
<reference evidence="2" key="1">
    <citation type="journal article" date="2017" name="Nature">
        <title>The sunflower genome provides insights into oil metabolism, flowering and Asterid evolution.</title>
        <authorList>
            <person name="Badouin H."/>
            <person name="Gouzy J."/>
            <person name="Grassa C.J."/>
            <person name="Murat F."/>
            <person name="Staton S.E."/>
            <person name="Cottret L."/>
            <person name="Lelandais-Briere C."/>
            <person name="Owens G.L."/>
            <person name="Carrere S."/>
            <person name="Mayjonade B."/>
            <person name="Legrand L."/>
            <person name="Gill N."/>
            <person name="Kane N.C."/>
            <person name="Bowers J.E."/>
            <person name="Hubner S."/>
            <person name="Bellec A."/>
            <person name="Berard A."/>
            <person name="Berges H."/>
            <person name="Blanchet N."/>
            <person name="Boniface M.C."/>
            <person name="Brunel D."/>
            <person name="Catrice O."/>
            <person name="Chaidir N."/>
            <person name="Claudel C."/>
            <person name="Donnadieu C."/>
            <person name="Faraut T."/>
            <person name="Fievet G."/>
            <person name="Helmstetter N."/>
            <person name="King M."/>
            <person name="Knapp S.J."/>
            <person name="Lai Z."/>
            <person name="Le Paslier M.C."/>
            <person name="Lippi Y."/>
            <person name="Lorenzon L."/>
            <person name="Mandel J.R."/>
            <person name="Marage G."/>
            <person name="Marchand G."/>
            <person name="Marquand E."/>
            <person name="Bret-Mestries E."/>
            <person name="Morien E."/>
            <person name="Nambeesan S."/>
            <person name="Nguyen T."/>
            <person name="Pegot-Espagnet P."/>
            <person name="Pouilly N."/>
            <person name="Raftis F."/>
            <person name="Sallet E."/>
            <person name="Schiex T."/>
            <person name="Thomas J."/>
            <person name="Vandecasteele C."/>
            <person name="Vares D."/>
            <person name="Vear F."/>
            <person name="Vautrin S."/>
            <person name="Crespi M."/>
            <person name="Mangin B."/>
            <person name="Burke J.M."/>
            <person name="Salse J."/>
            <person name="Munos S."/>
            <person name="Vincourt P."/>
            <person name="Rieseberg L.H."/>
            <person name="Langlade N.B."/>
        </authorList>
    </citation>
    <scope>NUCLEOTIDE SEQUENCE</scope>
    <source>
        <tissue evidence="2">Leaves</tissue>
    </source>
</reference>
<dbReference type="Pfam" id="PF25786">
    <property type="entry name" value="HEAT_GCN1_C"/>
    <property type="match status" value="1"/>
</dbReference>
<evidence type="ECO:0000256" key="1">
    <source>
        <dbReference type="SAM" id="SignalP"/>
    </source>
</evidence>
<comment type="caution">
    <text evidence="2">The sequence shown here is derived from an EMBL/GenBank/DDBJ whole genome shotgun (WGS) entry which is preliminary data.</text>
</comment>
<dbReference type="AlphaFoldDB" id="A0A9K3IH60"/>
<dbReference type="EMBL" id="MNCJ02000323">
    <property type="protein sequence ID" value="KAF5796480.1"/>
    <property type="molecule type" value="Genomic_DNA"/>
</dbReference>
<proteinExistence type="predicted"/>
<evidence type="ECO:0000313" key="3">
    <source>
        <dbReference type="Proteomes" id="UP000215914"/>
    </source>
</evidence>